<keyword evidence="6 11" id="KW-0238">DNA-binding</keyword>
<dbReference type="Proteomes" id="UP000190285">
    <property type="component" value="Unassembled WGS sequence"/>
</dbReference>
<evidence type="ECO:0000256" key="4">
    <source>
        <dbReference type="ARBA" id="ARBA00022806"/>
    </source>
</evidence>
<dbReference type="GO" id="GO:0033202">
    <property type="term" value="C:DNA helicase complex"/>
    <property type="evidence" value="ECO:0007669"/>
    <property type="project" value="TreeGrafter"/>
</dbReference>
<evidence type="ECO:0000256" key="7">
    <source>
        <dbReference type="ARBA" id="ARBA00023235"/>
    </source>
</evidence>
<dbReference type="Gene3D" id="1.10.486.10">
    <property type="entry name" value="PCRA, domain 4"/>
    <property type="match status" value="1"/>
</dbReference>
<evidence type="ECO:0000259" key="14">
    <source>
        <dbReference type="PROSITE" id="PS51217"/>
    </source>
</evidence>
<evidence type="ECO:0000256" key="11">
    <source>
        <dbReference type="RuleBase" id="RU364053"/>
    </source>
</evidence>
<dbReference type="NCBIfam" id="TIGR01073">
    <property type="entry name" value="pcrA"/>
    <property type="match status" value="1"/>
</dbReference>
<dbReference type="Pfam" id="PF21196">
    <property type="entry name" value="PcrA_UvrD_tudor"/>
    <property type="match status" value="1"/>
</dbReference>
<dbReference type="PANTHER" id="PTHR11070:SF2">
    <property type="entry name" value="ATP-DEPENDENT DNA HELICASE SRS2"/>
    <property type="match status" value="1"/>
</dbReference>
<evidence type="ECO:0000256" key="9">
    <source>
        <dbReference type="ARBA" id="ARBA00048988"/>
    </source>
</evidence>
<accession>A0A1T5MD58</accession>
<dbReference type="EMBL" id="FUZT01000014">
    <property type="protein sequence ID" value="SKC86095.1"/>
    <property type="molecule type" value="Genomic_DNA"/>
</dbReference>
<comment type="catalytic activity">
    <reaction evidence="8">
        <text>Couples ATP hydrolysis with the unwinding of duplex DNA by translocating in the 3'-5' direction.</text>
        <dbReference type="EC" id="5.6.2.4"/>
    </reaction>
</comment>
<evidence type="ECO:0000256" key="12">
    <source>
        <dbReference type="SAM" id="MobiDB-lite"/>
    </source>
</evidence>
<evidence type="ECO:0000313" key="15">
    <source>
        <dbReference type="EMBL" id="SKC86095.1"/>
    </source>
</evidence>
<feature type="region of interest" description="Disordered" evidence="12">
    <location>
        <begin position="667"/>
        <end position="695"/>
    </location>
</feature>
<dbReference type="Pfam" id="PF13361">
    <property type="entry name" value="UvrD_C"/>
    <property type="match status" value="1"/>
</dbReference>
<feature type="domain" description="UvrD-like helicase ATP-binding" evidence="13">
    <location>
        <begin position="4"/>
        <end position="284"/>
    </location>
</feature>
<dbReference type="GO" id="GO:0006260">
    <property type="term" value="P:DNA replication"/>
    <property type="evidence" value="ECO:0007669"/>
    <property type="project" value="InterPro"/>
</dbReference>
<evidence type="ECO:0000256" key="1">
    <source>
        <dbReference type="ARBA" id="ARBA00009922"/>
    </source>
</evidence>
<keyword evidence="3 10" id="KW-0378">Hydrolase</keyword>
<dbReference type="SUPFAM" id="SSF52540">
    <property type="entry name" value="P-loop containing nucleoside triphosphate hydrolases"/>
    <property type="match status" value="1"/>
</dbReference>
<evidence type="ECO:0000259" key="13">
    <source>
        <dbReference type="PROSITE" id="PS51198"/>
    </source>
</evidence>
<dbReference type="PROSITE" id="PS51217">
    <property type="entry name" value="UVRD_HELICASE_CTER"/>
    <property type="match status" value="1"/>
</dbReference>
<name>A0A1T5MD58_9FIRM</name>
<dbReference type="InterPro" id="IPR014016">
    <property type="entry name" value="UvrD-like_ATP-bd"/>
</dbReference>
<dbReference type="AlphaFoldDB" id="A0A1T5MD58"/>
<dbReference type="PROSITE" id="PS51198">
    <property type="entry name" value="UVRD_HELICASE_ATP_BIND"/>
    <property type="match status" value="1"/>
</dbReference>
<evidence type="ECO:0000313" key="16">
    <source>
        <dbReference type="Proteomes" id="UP000190285"/>
    </source>
</evidence>
<dbReference type="GO" id="GO:0005829">
    <property type="term" value="C:cytosol"/>
    <property type="evidence" value="ECO:0007669"/>
    <property type="project" value="TreeGrafter"/>
</dbReference>
<dbReference type="GO" id="GO:0005524">
    <property type="term" value="F:ATP binding"/>
    <property type="evidence" value="ECO:0007669"/>
    <property type="project" value="UniProtKB-UniRule"/>
</dbReference>
<dbReference type="Gene3D" id="3.40.50.300">
    <property type="entry name" value="P-loop containing nucleotide triphosphate hydrolases"/>
    <property type="match status" value="2"/>
</dbReference>
<evidence type="ECO:0000256" key="2">
    <source>
        <dbReference type="ARBA" id="ARBA00022741"/>
    </source>
</evidence>
<feature type="binding site" evidence="10">
    <location>
        <begin position="25"/>
        <end position="32"/>
    </location>
    <ligand>
        <name>ATP</name>
        <dbReference type="ChEBI" id="CHEBI:30616"/>
    </ligand>
</feature>
<dbReference type="InterPro" id="IPR005751">
    <property type="entry name" value="ATP-dep_DNA_helicase_PcrA"/>
</dbReference>
<comment type="catalytic activity">
    <reaction evidence="9 11">
        <text>ATP + H2O = ADP + phosphate + H(+)</text>
        <dbReference type="Rhea" id="RHEA:13065"/>
        <dbReference type="ChEBI" id="CHEBI:15377"/>
        <dbReference type="ChEBI" id="CHEBI:15378"/>
        <dbReference type="ChEBI" id="CHEBI:30616"/>
        <dbReference type="ChEBI" id="CHEBI:43474"/>
        <dbReference type="ChEBI" id="CHEBI:456216"/>
        <dbReference type="EC" id="5.6.2.4"/>
    </reaction>
</comment>
<dbReference type="InterPro" id="IPR000212">
    <property type="entry name" value="DNA_helicase_UvrD/REP"/>
</dbReference>
<evidence type="ECO:0000256" key="3">
    <source>
        <dbReference type="ARBA" id="ARBA00022801"/>
    </source>
</evidence>
<evidence type="ECO:0000256" key="5">
    <source>
        <dbReference type="ARBA" id="ARBA00022840"/>
    </source>
</evidence>
<dbReference type="GO" id="GO:0000725">
    <property type="term" value="P:recombinational repair"/>
    <property type="evidence" value="ECO:0007669"/>
    <property type="project" value="TreeGrafter"/>
</dbReference>
<keyword evidence="7" id="KW-0413">Isomerase</keyword>
<dbReference type="CDD" id="cd17932">
    <property type="entry name" value="DEXQc_UvrD"/>
    <property type="match status" value="1"/>
</dbReference>
<dbReference type="OrthoDB" id="9810135at2"/>
<dbReference type="GO" id="GO:0043138">
    <property type="term" value="F:3'-5' DNA helicase activity"/>
    <property type="evidence" value="ECO:0007669"/>
    <property type="project" value="UniProtKB-EC"/>
</dbReference>
<dbReference type="STRING" id="36842.SAMN02194393_04464"/>
<sequence>MDISTLNEMQRKAVEKTKGPLLILAGAGSGKTRVLTHRIAYLIEEKNVYEGNILAITFTNKAAKEMKERVESLIGSVASKMWISTFHSACVRILRRDIDKIDYTRDFVIYDTADQRTVIKECLKELNVDEKSCPIKYVQNVIGDAKDKLLTPEKYSNLYYTDFQLRKICDIYELYQKKLVSNNALDFDDLILKTIELFERNPEVLDFYQRKFEYIMVDEYQDTNKAQYTLIGKLAKIHRNLCVVGDDDQSIYKFRGADIRNILDFEKDFTDAVVIKLEQNYRSSKTILDAANNVIKENMGRKNKRLWTANGQGEKINYYKGQTERDEADFVVREIEKKVKYDKRKFWDFAVLYRTNAQSRVIEDSLMKESIPYRIFGGLKFYDRKEIKDIIAYLRVIQNPIDDVSLLRVINTPKRGIGNKTIEKLRAIANERGEKLFNTMLDINEIGGFSKRVTAGMNSFLDVVTKYIVNKNDYRVTEIIENVLNETGYLEELKEENTIEARTRIENLGEFMSVAMEFENTSEINTLEEFLGNISLSSDLDNLENEENTVTLMTFHSAKGLEFPVVFMVGMEDGVFPGKRSLIEDDELEEERRLCYVGITRAKEELYLTHASMRTLYGRTNVNPASRFLDDIPQDLLDMGEVIPKKKHIRFQESDISSYANSHMISWKKPKENTTPNKPKNSANSSDIKPGTKVNHKKFGQGTIISINGSGDKAELTIAFDQQGIKKLMLGFAPIEIVN</sequence>
<keyword evidence="2 10" id="KW-0547">Nucleotide-binding</keyword>
<protein>
    <recommendedName>
        <fullName evidence="11">ATP-dependent DNA helicase</fullName>
        <ecNumber evidence="11">5.6.2.4</ecNumber>
    </recommendedName>
</protein>
<dbReference type="InterPro" id="IPR014017">
    <property type="entry name" value="DNA_helicase_UvrD-like_C"/>
</dbReference>
<dbReference type="FunFam" id="1.10.486.10:FF:000003">
    <property type="entry name" value="ATP-dependent DNA helicase"/>
    <property type="match status" value="1"/>
</dbReference>
<keyword evidence="4 10" id="KW-0347">Helicase</keyword>
<keyword evidence="16" id="KW-1185">Reference proteome</keyword>
<dbReference type="EC" id="5.6.2.4" evidence="11"/>
<dbReference type="Pfam" id="PF00580">
    <property type="entry name" value="UvrD-helicase"/>
    <property type="match status" value="1"/>
</dbReference>
<dbReference type="Gene3D" id="1.10.10.160">
    <property type="match status" value="1"/>
</dbReference>
<evidence type="ECO:0000256" key="6">
    <source>
        <dbReference type="ARBA" id="ARBA00023125"/>
    </source>
</evidence>
<gene>
    <name evidence="15" type="ORF">SAMN02194393_04464</name>
</gene>
<dbReference type="RefSeq" id="WP_079494810.1">
    <property type="nucleotide sequence ID" value="NZ_FUZT01000014.1"/>
</dbReference>
<organism evidence="15 16">
    <name type="scientific">Maledivibacter halophilus</name>
    <dbReference type="NCBI Taxonomy" id="36842"/>
    <lineage>
        <taxon>Bacteria</taxon>
        <taxon>Bacillati</taxon>
        <taxon>Bacillota</taxon>
        <taxon>Clostridia</taxon>
        <taxon>Peptostreptococcales</taxon>
        <taxon>Caminicellaceae</taxon>
        <taxon>Maledivibacter</taxon>
    </lineage>
</organism>
<reference evidence="16" key="1">
    <citation type="submission" date="2017-02" db="EMBL/GenBank/DDBJ databases">
        <authorList>
            <person name="Varghese N."/>
            <person name="Submissions S."/>
        </authorList>
    </citation>
    <scope>NUCLEOTIDE SEQUENCE [LARGE SCALE GENOMIC DNA]</scope>
    <source>
        <strain evidence="16">M1</strain>
    </source>
</reference>
<proteinExistence type="inferred from homology"/>
<dbReference type="GO" id="GO:0003677">
    <property type="term" value="F:DNA binding"/>
    <property type="evidence" value="ECO:0007669"/>
    <property type="project" value="UniProtKB-KW"/>
</dbReference>
<dbReference type="InterPro" id="IPR013986">
    <property type="entry name" value="DExx_box_DNA_helicase_dom_sf"/>
</dbReference>
<dbReference type="PANTHER" id="PTHR11070">
    <property type="entry name" value="UVRD / RECB / PCRA DNA HELICASE FAMILY MEMBER"/>
    <property type="match status" value="1"/>
</dbReference>
<evidence type="ECO:0000256" key="10">
    <source>
        <dbReference type="PROSITE-ProRule" id="PRU00560"/>
    </source>
</evidence>
<comment type="similarity">
    <text evidence="1 11">Belongs to the helicase family. UvrD subfamily.</text>
</comment>
<dbReference type="InterPro" id="IPR027417">
    <property type="entry name" value="P-loop_NTPase"/>
</dbReference>
<dbReference type="GO" id="GO:0016887">
    <property type="term" value="F:ATP hydrolysis activity"/>
    <property type="evidence" value="ECO:0007669"/>
    <property type="project" value="RHEA"/>
</dbReference>
<keyword evidence="5 10" id="KW-0067">ATP-binding</keyword>
<evidence type="ECO:0000256" key="8">
    <source>
        <dbReference type="ARBA" id="ARBA00034617"/>
    </source>
</evidence>
<feature type="domain" description="UvrD-like helicase C-terminal" evidence="14">
    <location>
        <begin position="285"/>
        <end position="560"/>
    </location>
</feature>